<keyword evidence="2" id="KW-1185">Reference proteome</keyword>
<organism evidence="1 2">
    <name type="scientific">Neisseria animalis</name>
    <dbReference type="NCBI Taxonomy" id="492"/>
    <lineage>
        <taxon>Bacteria</taxon>
        <taxon>Pseudomonadati</taxon>
        <taxon>Pseudomonadota</taxon>
        <taxon>Betaproteobacteria</taxon>
        <taxon>Neisseriales</taxon>
        <taxon>Neisseriaceae</taxon>
        <taxon>Neisseria</taxon>
    </lineage>
</organism>
<protein>
    <recommendedName>
        <fullName evidence="3">Periplasmic protein</fullName>
    </recommendedName>
</protein>
<dbReference type="Proteomes" id="UP000325536">
    <property type="component" value="Chromosome"/>
</dbReference>
<evidence type="ECO:0008006" key="3">
    <source>
        <dbReference type="Google" id="ProtNLM"/>
    </source>
</evidence>
<evidence type="ECO:0000313" key="2">
    <source>
        <dbReference type="Proteomes" id="UP000325536"/>
    </source>
</evidence>
<dbReference type="RefSeq" id="WP_123795742.1">
    <property type="nucleotide sequence ID" value="NZ_CP031699.1"/>
</dbReference>
<name>A0A5P3MQL9_NEIAN</name>
<dbReference type="OrthoDB" id="8603055at2"/>
<accession>A0A5P3MQL9</accession>
<sequence>MKTKTATLLKITAALIVLFAVFRAGMAFQGYLYEDTCLDLGGGRNPGNFPICVIDDQTRQERYGQP</sequence>
<dbReference type="AlphaFoldDB" id="A0A5P3MQL9"/>
<proteinExistence type="predicted"/>
<reference evidence="1 2" key="1">
    <citation type="submission" date="2018-08" db="EMBL/GenBank/DDBJ databases">
        <title>Neisseria animalis ATCC 49930 complete genome.</title>
        <authorList>
            <person name="Veseli I.A."/>
            <person name="Mascarenhas dos Santos A.C."/>
            <person name="Buttler R."/>
            <person name="Pombert J.-F."/>
        </authorList>
    </citation>
    <scope>NUCLEOTIDE SEQUENCE [LARGE SCALE GENOMIC DNA]</scope>
    <source>
        <strain evidence="1 2">ATCC 49930</strain>
    </source>
</reference>
<evidence type="ECO:0000313" key="1">
    <source>
        <dbReference type="EMBL" id="QEY23874.1"/>
    </source>
</evidence>
<dbReference type="EMBL" id="CP031699">
    <property type="protein sequence ID" value="QEY23874.1"/>
    <property type="molecule type" value="Genomic_DNA"/>
</dbReference>
<dbReference type="KEGG" id="naq:D0T90_04615"/>
<gene>
    <name evidence="1" type="ORF">D0T90_04615</name>
</gene>